<comment type="similarity">
    <text evidence="2">Belongs to the TMEM38 family.</text>
</comment>
<evidence type="ECO:0000313" key="18">
    <source>
        <dbReference type="EMBL" id="PWA26493.1"/>
    </source>
</evidence>
<keyword evidence="7" id="KW-0631">Potassium channel</keyword>
<dbReference type="GO" id="GO:0005789">
    <property type="term" value="C:endoplasmic reticulum membrane"/>
    <property type="evidence" value="ECO:0007669"/>
    <property type="project" value="UniProtKB-SubCell"/>
</dbReference>
<dbReference type="EMBL" id="NHOQ01001156">
    <property type="protein sequence ID" value="PWA26493.1"/>
    <property type="molecule type" value="Genomic_DNA"/>
</dbReference>
<keyword evidence="19" id="KW-1185">Reference proteome</keyword>
<organism evidence="18 19">
    <name type="scientific">Gambusia affinis</name>
    <name type="common">Western mosquitofish</name>
    <name type="synonym">Heterandria affinis</name>
    <dbReference type="NCBI Taxonomy" id="33528"/>
    <lineage>
        <taxon>Eukaryota</taxon>
        <taxon>Metazoa</taxon>
        <taxon>Chordata</taxon>
        <taxon>Craniata</taxon>
        <taxon>Vertebrata</taxon>
        <taxon>Euteleostomi</taxon>
        <taxon>Actinopterygii</taxon>
        <taxon>Neopterygii</taxon>
        <taxon>Teleostei</taxon>
        <taxon>Neoteleostei</taxon>
        <taxon>Acanthomorphata</taxon>
        <taxon>Ovalentaria</taxon>
        <taxon>Atherinomorphae</taxon>
        <taxon>Cyprinodontiformes</taxon>
        <taxon>Poeciliidae</taxon>
        <taxon>Poeciliinae</taxon>
        <taxon>Gambusia</taxon>
    </lineage>
</organism>
<evidence type="ECO:0000256" key="5">
    <source>
        <dbReference type="ARBA" id="ARBA00022692"/>
    </source>
</evidence>
<evidence type="ECO:0000256" key="1">
    <source>
        <dbReference type="ARBA" id="ARBA00004477"/>
    </source>
</evidence>
<feature type="transmembrane region" description="Helical" evidence="17">
    <location>
        <begin position="83"/>
        <end position="101"/>
    </location>
</feature>
<evidence type="ECO:0000256" key="7">
    <source>
        <dbReference type="ARBA" id="ARBA00022826"/>
    </source>
</evidence>
<evidence type="ECO:0000256" key="14">
    <source>
        <dbReference type="ARBA" id="ARBA00045968"/>
    </source>
</evidence>
<dbReference type="GO" id="GO:0042802">
    <property type="term" value="F:identical protein binding"/>
    <property type="evidence" value="ECO:0007669"/>
    <property type="project" value="InterPro"/>
</dbReference>
<feature type="region of interest" description="Disordered" evidence="16">
    <location>
        <begin position="245"/>
        <end position="285"/>
    </location>
</feature>
<dbReference type="GO" id="GO:0005267">
    <property type="term" value="F:potassium channel activity"/>
    <property type="evidence" value="ECO:0007669"/>
    <property type="project" value="UniProtKB-KW"/>
</dbReference>
<dbReference type="PANTHER" id="PTHR12454:SF5">
    <property type="entry name" value="TRIMERIC INTRACELLULAR CATION CHANNEL TYPE B"/>
    <property type="match status" value="1"/>
</dbReference>
<evidence type="ECO:0000256" key="11">
    <source>
        <dbReference type="ARBA" id="ARBA00023136"/>
    </source>
</evidence>
<dbReference type="Pfam" id="PF05197">
    <property type="entry name" value="TRIC"/>
    <property type="match status" value="1"/>
</dbReference>
<evidence type="ECO:0000256" key="3">
    <source>
        <dbReference type="ARBA" id="ARBA00022448"/>
    </source>
</evidence>
<evidence type="ECO:0000256" key="15">
    <source>
        <dbReference type="ARBA" id="ARBA00047059"/>
    </source>
</evidence>
<comment type="function">
    <text evidence="14">Intracellular monovalent cation channel required for maintenance of rapid intracellular calcium release. Acts as a potassium counter-ion channel that functions in synchronization with calcium release from intracellular stores. Activated by increased cytosolic Ca(2+) levels.</text>
</comment>
<dbReference type="InterPro" id="IPR007866">
    <property type="entry name" value="TRIC_channel"/>
</dbReference>
<evidence type="ECO:0000313" key="19">
    <source>
        <dbReference type="Proteomes" id="UP000250572"/>
    </source>
</evidence>
<comment type="subunit">
    <text evidence="15">Homotrimer; conformation seems to be controled by binding to diacylglycerol (DAG).</text>
</comment>
<evidence type="ECO:0000256" key="16">
    <source>
        <dbReference type="SAM" id="MobiDB-lite"/>
    </source>
</evidence>
<name>A0A315VTH4_GAMAF</name>
<keyword evidence="4" id="KW-0633">Potassium transport</keyword>
<comment type="caution">
    <text evidence="18">The sequence shown here is derived from an EMBL/GenBank/DDBJ whole genome shotgun (WGS) entry which is preliminary data.</text>
</comment>
<keyword evidence="11 17" id="KW-0472">Membrane</keyword>
<dbReference type="Proteomes" id="UP000250572">
    <property type="component" value="Unassembled WGS sequence"/>
</dbReference>
<keyword evidence="8" id="KW-0630">Potassium</keyword>
<proteinExistence type="inferred from homology"/>
<evidence type="ECO:0000256" key="17">
    <source>
        <dbReference type="SAM" id="Phobius"/>
    </source>
</evidence>
<evidence type="ECO:0008006" key="20">
    <source>
        <dbReference type="Google" id="ProtNLM"/>
    </source>
</evidence>
<comment type="subcellular location">
    <subcellularLocation>
        <location evidence="1">Endoplasmic reticulum membrane</location>
        <topology evidence="1">Multi-pass membrane protein</topology>
    </subcellularLocation>
</comment>
<keyword evidence="12" id="KW-0407">Ion channel</keyword>
<evidence type="ECO:0000256" key="12">
    <source>
        <dbReference type="ARBA" id="ARBA00023303"/>
    </source>
</evidence>
<keyword evidence="5 17" id="KW-0812">Transmembrane</keyword>
<evidence type="ECO:0000256" key="2">
    <source>
        <dbReference type="ARBA" id="ARBA00005766"/>
    </source>
</evidence>
<protein>
    <recommendedName>
        <fullName evidence="20">Trimeric intracellular cation channel type B</fullName>
    </recommendedName>
</protein>
<evidence type="ECO:0000256" key="10">
    <source>
        <dbReference type="ARBA" id="ARBA00023065"/>
    </source>
</evidence>
<keyword evidence="3" id="KW-0813">Transport</keyword>
<evidence type="ECO:0000256" key="13">
    <source>
        <dbReference type="ARBA" id="ARBA00034430"/>
    </source>
</evidence>
<dbReference type="PANTHER" id="PTHR12454">
    <property type="entry name" value="TRIMERIC INTRACELLULAR CATION CHANNEL"/>
    <property type="match status" value="1"/>
</dbReference>
<dbReference type="STRING" id="33528.ENSGAFP00000017270"/>
<comment type="catalytic activity">
    <reaction evidence="13">
        <text>K(+)(in) = K(+)(out)</text>
        <dbReference type="Rhea" id="RHEA:29463"/>
        <dbReference type="ChEBI" id="CHEBI:29103"/>
    </reaction>
</comment>
<evidence type="ECO:0000256" key="8">
    <source>
        <dbReference type="ARBA" id="ARBA00022958"/>
    </source>
</evidence>
<evidence type="ECO:0000256" key="9">
    <source>
        <dbReference type="ARBA" id="ARBA00022989"/>
    </source>
</evidence>
<keyword evidence="6" id="KW-0256">Endoplasmic reticulum</keyword>
<reference evidence="18 19" key="1">
    <citation type="journal article" date="2018" name="G3 (Bethesda)">
        <title>A High-Quality Reference Genome for the Invasive Mosquitofish Gambusia affinis Using a Chicago Library.</title>
        <authorList>
            <person name="Hoffberg S.L."/>
            <person name="Troendle N.J."/>
            <person name="Glenn T.C."/>
            <person name="Mahmud O."/>
            <person name="Louha S."/>
            <person name="Chalopin D."/>
            <person name="Bennetzen J.L."/>
            <person name="Mauricio R."/>
        </authorList>
    </citation>
    <scope>NUCLEOTIDE SEQUENCE [LARGE SCALE GENOMIC DNA]</scope>
    <source>
        <strain evidence="18">NE01/NJP1002.9</strain>
        <tissue evidence="18">Muscle</tissue>
    </source>
</reference>
<keyword evidence="10" id="KW-0406">Ion transport</keyword>
<accession>A0A315VTH4</accession>
<dbReference type="AlphaFoldDB" id="A0A315VTH4"/>
<sequence>MATVLNFYEAAVDELSDGLVDLPLYPYFEIAHYIVSVLALREEPGARVLSRTSPLTCWFSSMLNCFGGALLTAILLAQPPIQLFINSDDILLASIIWYLIFYSPLDGVYRFTAMLPIKVVLSVMKEVTRSKKILSGITLAKSKYQDNLPIMISIAWAKGAGGGLLSSFDQFVRGIWIPEKNELIRMSYNRAKRDDAHYCWMMTTRSAFTFSSVECFLFKLFFTGDFSCCTLARKFGIFKTDNDTSKGGRVNSPGVCRNKCPSPARGGRGNRRAREEAGSRNKKHK</sequence>
<evidence type="ECO:0000256" key="6">
    <source>
        <dbReference type="ARBA" id="ARBA00022824"/>
    </source>
</evidence>
<keyword evidence="9 17" id="KW-1133">Transmembrane helix</keyword>
<evidence type="ECO:0000256" key="4">
    <source>
        <dbReference type="ARBA" id="ARBA00022538"/>
    </source>
</evidence>
<gene>
    <name evidence="18" type="ORF">CCH79_00000973</name>
</gene>
<feature type="transmembrane region" description="Helical" evidence="17">
    <location>
        <begin position="58"/>
        <end position="76"/>
    </location>
</feature>